<dbReference type="OrthoDB" id="2735536at2759"/>
<accession>A0A1L7XJ87</accession>
<keyword evidence="1" id="KW-0560">Oxidoreductase</keyword>
<dbReference type="SUPFAM" id="SSF51735">
    <property type="entry name" value="NAD(P)-binding Rossmann-fold domains"/>
    <property type="match status" value="1"/>
</dbReference>
<reference evidence="4 5" key="1">
    <citation type="submission" date="2016-03" db="EMBL/GenBank/DDBJ databases">
        <authorList>
            <person name="Ploux O."/>
        </authorList>
    </citation>
    <scope>NUCLEOTIDE SEQUENCE [LARGE SCALE GENOMIC DNA]</scope>
    <source>
        <strain evidence="4 5">UAMH 11012</strain>
    </source>
</reference>
<evidence type="ECO:0000313" key="5">
    <source>
        <dbReference type="Proteomes" id="UP000184330"/>
    </source>
</evidence>
<evidence type="ECO:0000256" key="1">
    <source>
        <dbReference type="ARBA" id="ARBA00023002"/>
    </source>
</evidence>
<evidence type="ECO:0000259" key="3">
    <source>
        <dbReference type="Pfam" id="PF01370"/>
    </source>
</evidence>
<gene>
    <name evidence="4" type="ORF">PAC_15010</name>
</gene>
<dbReference type="EMBL" id="FJOG01000029">
    <property type="protein sequence ID" value="CZR65110.1"/>
    <property type="molecule type" value="Genomic_DNA"/>
</dbReference>
<comment type="similarity">
    <text evidence="2">Belongs to the NAD(P)-dependent epimerase/dehydratase family. Dihydroflavonol-4-reductase subfamily.</text>
</comment>
<sequence length="348" mass="39112">MEVTRQYQTVLVTGANGFYAAAIMDRLVKDGITIHGTVRSQRAVEALETKYGKQIKIFIVPDICAENAFHDAVKGVDAVFHVASPFIDTFSNARAEFLDPAMKGALSALEAAATEPKVKRVVMTSSCAAIVNPLHSSGFHRPGYTYTEADWNPLTYEEASERTDFDPVYTASKKLAEEAAWNFMKESKRHFDLVCINPCHTWGFYTQPVSSASQLNKTNAELARLIDGEEKDLPYCHMPWAVRIENVVDAHIQALYNPKANGRYIIANQPLDFQQIVDIMVKRFPEADWLENVPKGKPGTRQLTEFFSLDNSRSIRDLGLNYGPVEQCIVDFCTQYQVDRKKWASKTA</sequence>
<dbReference type="GO" id="GO:0016616">
    <property type="term" value="F:oxidoreductase activity, acting on the CH-OH group of donors, NAD or NADP as acceptor"/>
    <property type="evidence" value="ECO:0007669"/>
    <property type="project" value="TreeGrafter"/>
</dbReference>
<evidence type="ECO:0000313" key="4">
    <source>
        <dbReference type="EMBL" id="CZR65110.1"/>
    </source>
</evidence>
<organism evidence="4 5">
    <name type="scientific">Phialocephala subalpina</name>
    <dbReference type="NCBI Taxonomy" id="576137"/>
    <lineage>
        <taxon>Eukaryota</taxon>
        <taxon>Fungi</taxon>
        <taxon>Dikarya</taxon>
        <taxon>Ascomycota</taxon>
        <taxon>Pezizomycotina</taxon>
        <taxon>Leotiomycetes</taxon>
        <taxon>Helotiales</taxon>
        <taxon>Mollisiaceae</taxon>
        <taxon>Phialocephala</taxon>
        <taxon>Phialocephala fortinii species complex</taxon>
    </lineage>
</organism>
<dbReference type="PANTHER" id="PTHR10366:SF579">
    <property type="entry name" value="3-BETA HYDROXYSTEROID DEHYDROGENASE_ISOMERASE FAMILY PROTEIN (AFU_ORTHOLOGUE AFUA_3G02250)"/>
    <property type="match status" value="1"/>
</dbReference>
<dbReference type="STRING" id="576137.A0A1L7XJ87"/>
<dbReference type="Gene3D" id="3.40.50.720">
    <property type="entry name" value="NAD(P)-binding Rossmann-like Domain"/>
    <property type="match status" value="1"/>
</dbReference>
<dbReference type="PANTHER" id="PTHR10366">
    <property type="entry name" value="NAD DEPENDENT EPIMERASE/DEHYDRATASE"/>
    <property type="match status" value="1"/>
</dbReference>
<evidence type="ECO:0000256" key="2">
    <source>
        <dbReference type="ARBA" id="ARBA00023445"/>
    </source>
</evidence>
<dbReference type="InterPro" id="IPR050425">
    <property type="entry name" value="NAD(P)_dehydrat-like"/>
</dbReference>
<keyword evidence="5" id="KW-1185">Reference proteome</keyword>
<dbReference type="InterPro" id="IPR036291">
    <property type="entry name" value="NAD(P)-bd_dom_sf"/>
</dbReference>
<name>A0A1L7XJ87_9HELO</name>
<protein>
    <submittedName>
        <fullName evidence="4">Related to flavonol reductase/cinnamoyl-CoA reductase</fullName>
    </submittedName>
</protein>
<dbReference type="AlphaFoldDB" id="A0A1L7XJ87"/>
<dbReference type="Proteomes" id="UP000184330">
    <property type="component" value="Unassembled WGS sequence"/>
</dbReference>
<dbReference type="CDD" id="cd05227">
    <property type="entry name" value="AR_SDR_e"/>
    <property type="match status" value="1"/>
</dbReference>
<dbReference type="Pfam" id="PF01370">
    <property type="entry name" value="Epimerase"/>
    <property type="match status" value="1"/>
</dbReference>
<feature type="domain" description="NAD-dependent epimerase/dehydratase" evidence="3">
    <location>
        <begin position="10"/>
        <end position="261"/>
    </location>
</feature>
<proteinExistence type="inferred from homology"/>
<dbReference type="InterPro" id="IPR001509">
    <property type="entry name" value="Epimerase_deHydtase"/>
</dbReference>